<evidence type="ECO:0000313" key="2">
    <source>
        <dbReference type="Proteomes" id="UP000236893"/>
    </source>
</evidence>
<accession>A0A2S5A4N6</accession>
<dbReference type="OrthoDB" id="707775at2"/>
<keyword evidence="2" id="KW-1185">Reference proteome</keyword>
<dbReference type="Proteomes" id="UP000236893">
    <property type="component" value="Unassembled WGS sequence"/>
</dbReference>
<dbReference type="Gene3D" id="3.40.50.20">
    <property type="match status" value="1"/>
</dbReference>
<dbReference type="RefSeq" id="WP_103788455.1">
    <property type="nucleotide sequence ID" value="NZ_PQVF01000004.1"/>
</dbReference>
<name>A0A2S5A4N6_9SPHI</name>
<protein>
    <recommendedName>
        <fullName evidence="3">ATP-grasp domain-containing protein</fullName>
    </recommendedName>
</protein>
<evidence type="ECO:0000313" key="1">
    <source>
        <dbReference type="EMBL" id="POY37548.1"/>
    </source>
</evidence>
<evidence type="ECO:0008006" key="3">
    <source>
        <dbReference type="Google" id="ProtNLM"/>
    </source>
</evidence>
<gene>
    <name evidence="1" type="ORF">C3K47_07225</name>
</gene>
<comment type="caution">
    <text evidence="1">The sequence shown here is derived from an EMBL/GenBank/DDBJ whole genome shotgun (WGS) entry which is preliminary data.</text>
</comment>
<dbReference type="AlphaFoldDB" id="A0A2S5A4N6"/>
<sequence length="290" mass="32038">MPQIKILLTGAELLQTETIYTELVAAGFSTYLANSSALKGELFVQIPEASDVSFAHKMLKICLDHDFKALVPQLALEVDALAPAKTLFSEYGISIICPDMNQWALISDKTALFSFLQSKQIAVPQTKLLEKQEDFAASMLQLGYPSKKIKVSPLKALNEGDFRIVDDSVTVYNTLFPDFNNPLISYTQLSRIISAGNFPSLILSECINGTEFSFEAYFENGKLISSTNTDELVIQELAKGIAYLLDLSGSFEFSFTQTAQAYCLTNLQPTTLNNPKDLVNLLNTELSKLD</sequence>
<reference evidence="1 2" key="1">
    <citation type="submission" date="2018-01" db="EMBL/GenBank/DDBJ databases">
        <authorList>
            <person name="Gaut B.S."/>
            <person name="Morton B.R."/>
            <person name="Clegg M.T."/>
            <person name="Duvall M.R."/>
        </authorList>
    </citation>
    <scope>NUCLEOTIDE SEQUENCE [LARGE SCALE GENOMIC DNA]</scope>
    <source>
        <strain evidence="1 2">HR-AV</strain>
    </source>
</reference>
<proteinExistence type="predicted"/>
<dbReference type="EMBL" id="PQVF01000004">
    <property type="protein sequence ID" value="POY37548.1"/>
    <property type="molecule type" value="Genomic_DNA"/>
</dbReference>
<organism evidence="1 2">
    <name type="scientific">Solitalea longa</name>
    <dbReference type="NCBI Taxonomy" id="2079460"/>
    <lineage>
        <taxon>Bacteria</taxon>
        <taxon>Pseudomonadati</taxon>
        <taxon>Bacteroidota</taxon>
        <taxon>Sphingobacteriia</taxon>
        <taxon>Sphingobacteriales</taxon>
        <taxon>Sphingobacteriaceae</taxon>
        <taxon>Solitalea</taxon>
    </lineage>
</organism>